<dbReference type="GO" id="GO:0005886">
    <property type="term" value="C:plasma membrane"/>
    <property type="evidence" value="ECO:0007669"/>
    <property type="project" value="UniProtKB-SubCell"/>
</dbReference>
<evidence type="ECO:0000256" key="14">
    <source>
        <dbReference type="ARBA" id="ARBA00025830"/>
    </source>
</evidence>
<sequence>MFISQAYAQIQDHSAGDAPLGSELVAPTPEAVFLEGQEVHESGGFPPLETEFFASQILWLAIFFGLLYLILAKTIVPRLAGIIEGRRGRIAADLEAAERMRVDADEARAAYEQELTEARERAHAIGHTARDEARQSADEERRRNEAELDGKLEKAQAHIADVKAKALADVGTIAEDAAEAILSELTGNDVSREDVANAVRSAR</sequence>
<dbReference type="AlphaFoldDB" id="A0A5B0E3U1"/>
<organism evidence="19 20">
    <name type="scientific">Aureimonas fodinaquatilis</name>
    <dbReference type="NCBI Taxonomy" id="2565783"/>
    <lineage>
        <taxon>Bacteria</taxon>
        <taxon>Pseudomonadati</taxon>
        <taxon>Pseudomonadota</taxon>
        <taxon>Alphaproteobacteria</taxon>
        <taxon>Hyphomicrobiales</taxon>
        <taxon>Aurantimonadaceae</taxon>
        <taxon>Aureimonas</taxon>
    </lineage>
</organism>
<dbReference type="GO" id="GO:0046933">
    <property type="term" value="F:proton-transporting ATP synthase activity, rotational mechanism"/>
    <property type="evidence" value="ECO:0007669"/>
    <property type="project" value="UniProtKB-UniRule"/>
</dbReference>
<dbReference type="GO" id="GO:0045259">
    <property type="term" value="C:proton-transporting ATP synthase complex"/>
    <property type="evidence" value="ECO:0007669"/>
    <property type="project" value="UniProtKB-KW"/>
</dbReference>
<keyword evidence="8 15" id="KW-1133">Transmembrane helix</keyword>
<keyword evidence="11 15" id="KW-0066">ATP synthesis</keyword>
<comment type="subcellular location">
    <subcellularLocation>
        <location evidence="1">Cell inner membrane</location>
        <topology evidence="1">Single-pass membrane protein</topology>
    </subcellularLocation>
    <subcellularLocation>
        <location evidence="15">Cell membrane</location>
        <topology evidence="15">Single-pass membrane protein</topology>
    </subcellularLocation>
</comment>
<evidence type="ECO:0000256" key="2">
    <source>
        <dbReference type="ARBA" id="ARBA00005513"/>
    </source>
</evidence>
<evidence type="ECO:0000256" key="10">
    <source>
        <dbReference type="ARBA" id="ARBA00023136"/>
    </source>
</evidence>
<dbReference type="PANTHER" id="PTHR33445">
    <property type="entry name" value="ATP SYNTHASE SUBUNIT B', CHLOROPLASTIC"/>
    <property type="match status" value="1"/>
</dbReference>
<comment type="caution">
    <text evidence="19">The sequence shown here is derived from an EMBL/GenBank/DDBJ whole genome shotgun (WGS) entry which is preliminary data.</text>
</comment>
<evidence type="ECO:0000256" key="4">
    <source>
        <dbReference type="ARBA" id="ARBA00022475"/>
    </source>
</evidence>
<evidence type="ECO:0000256" key="18">
    <source>
        <dbReference type="SAM" id="MobiDB-lite"/>
    </source>
</evidence>
<name>A0A5B0E3U1_9HYPH</name>
<evidence type="ECO:0000256" key="17">
    <source>
        <dbReference type="SAM" id="Coils"/>
    </source>
</evidence>
<comment type="subunit">
    <text evidence="14 15">F-type ATPases have 2 components, F(1) - the catalytic core - and F(0) - the membrane proton channel. F(1) has five subunits: alpha(3), beta(3), gamma(1), delta(1), epsilon(1). F(0) has three main subunits: a(1), b(2) and c(10-14). The alpha and beta chains form an alternating ring which encloses part of the gamma chain. F(1) is attached to F(0) by a central stalk formed by the gamma and epsilon chains, while a peripheral stalk is formed by the delta and b chains.</text>
</comment>
<evidence type="ECO:0000313" key="19">
    <source>
        <dbReference type="EMBL" id="KAA0972440.1"/>
    </source>
</evidence>
<evidence type="ECO:0000256" key="16">
    <source>
        <dbReference type="RuleBase" id="RU003848"/>
    </source>
</evidence>
<dbReference type="EMBL" id="VTWH01000001">
    <property type="protein sequence ID" value="KAA0972440.1"/>
    <property type="molecule type" value="Genomic_DNA"/>
</dbReference>
<feature type="region of interest" description="Disordered" evidence="18">
    <location>
        <begin position="123"/>
        <end position="149"/>
    </location>
</feature>
<dbReference type="NCBIfam" id="NF006612">
    <property type="entry name" value="PRK09174.1"/>
    <property type="match status" value="1"/>
</dbReference>
<dbReference type="CDD" id="cd06503">
    <property type="entry name" value="ATP-synt_Fo_b"/>
    <property type="match status" value="1"/>
</dbReference>
<evidence type="ECO:0000313" key="20">
    <source>
        <dbReference type="Proteomes" id="UP000324738"/>
    </source>
</evidence>
<dbReference type="Proteomes" id="UP000324738">
    <property type="component" value="Unassembled WGS sequence"/>
</dbReference>
<evidence type="ECO:0000256" key="7">
    <source>
        <dbReference type="ARBA" id="ARBA00022781"/>
    </source>
</evidence>
<dbReference type="InterPro" id="IPR002146">
    <property type="entry name" value="ATP_synth_b/b'su_bac/chlpt"/>
</dbReference>
<keyword evidence="5 15" id="KW-0138">CF(0)</keyword>
<reference evidence="19 20" key="1">
    <citation type="submission" date="2019-08" db="EMBL/GenBank/DDBJ databases">
        <title>Aureimonas fodiniaquatilis sp. nov., isolated from a coal mine wastewater.</title>
        <authorList>
            <person name="Kim W."/>
        </authorList>
    </citation>
    <scope>NUCLEOTIDE SEQUENCE [LARGE SCALE GENOMIC DNA]</scope>
    <source>
        <strain evidence="19 20">CAU 1482</strain>
    </source>
</reference>
<dbReference type="HAMAP" id="MF_01398">
    <property type="entry name" value="ATP_synth_b_bprime"/>
    <property type="match status" value="1"/>
</dbReference>
<evidence type="ECO:0000256" key="13">
    <source>
        <dbReference type="ARBA" id="ARBA00025614"/>
    </source>
</evidence>
<keyword evidence="4 15" id="KW-1003">Cell membrane</keyword>
<evidence type="ECO:0000256" key="3">
    <source>
        <dbReference type="ARBA" id="ARBA00022448"/>
    </source>
</evidence>
<dbReference type="PANTHER" id="PTHR33445:SF1">
    <property type="entry name" value="ATP SYNTHASE SUBUNIT B"/>
    <property type="match status" value="1"/>
</dbReference>
<feature type="transmembrane region" description="Helical" evidence="15">
    <location>
        <begin position="52"/>
        <end position="71"/>
    </location>
</feature>
<comment type="similarity">
    <text evidence="2 15 16">Belongs to the ATPase B chain family.</text>
</comment>
<keyword evidence="6 15" id="KW-0812">Transmembrane</keyword>
<gene>
    <name evidence="15" type="primary">atpF</name>
    <name evidence="19" type="ORF">FPY71_04945</name>
</gene>
<keyword evidence="20" id="KW-1185">Reference proteome</keyword>
<evidence type="ECO:0000256" key="5">
    <source>
        <dbReference type="ARBA" id="ARBA00022547"/>
    </source>
</evidence>
<comment type="function">
    <text evidence="13">Component of the F(0) channel, it forms part of the peripheral stalk, linking F(1) to F(0). The b'-subunit is a diverged and duplicated form of b found in plants and photosynthetic bacteria.</text>
</comment>
<dbReference type="RefSeq" id="WP_149298156.1">
    <property type="nucleotide sequence ID" value="NZ_VTWH01000001.1"/>
</dbReference>
<evidence type="ECO:0000256" key="11">
    <source>
        <dbReference type="ARBA" id="ARBA00023310"/>
    </source>
</evidence>
<keyword evidence="3 15" id="KW-0813">Transport</keyword>
<keyword evidence="9 15" id="KW-0406">Ion transport</keyword>
<keyword evidence="17" id="KW-0175">Coiled coil</keyword>
<evidence type="ECO:0000256" key="12">
    <source>
        <dbReference type="ARBA" id="ARBA00025198"/>
    </source>
</evidence>
<dbReference type="InterPro" id="IPR050059">
    <property type="entry name" value="ATP_synthase_B_chain"/>
</dbReference>
<accession>A0A5B0E3U1</accession>
<dbReference type="Gene3D" id="6.10.250.1580">
    <property type="match status" value="1"/>
</dbReference>
<comment type="function">
    <text evidence="12 15">F(1)F(0) ATP synthase produces ATP from ADP in the presence of a proton or sodium gradient. F-type ATPases consist of two structural domains, F(1) containing the extramembraneous catalytic core and F(0) containing the membrane proton channel, linked together by a central stalk and a peripheral stalk. During catalysis, ATP synthesis in the catalytic domain of F(1) is coupled via a rotary mechanism of the central stalk subunits to proton translocation.</text>
</comment>
<feature type="coiled-coil region" evidence="17">
    <location>
        <begin position="94"/>
        <end position="121"/>
    </location>
</feature>
<keyword evidence="10 15" id="KW-0472">Membrane</keyword>
<dbReference type="Pfam" id="PF00430">
    <property type="entry name" value="ATP-synt_B"/>
    <property type="match status" value="1"/>
</dbReference>
<evidence type="ECO:0000256" key="9">
    <source>
        <dbReference type="ARBA" id="ARBA00023065"/>
    </source>
</evidence>
<proteinExistence type="inferred from homology"/>
<protein>
    <recommendedName>
        <fullName evidence="15">ATP synthase subunit b</fullName>
    </recommendedName>
    <alternativeName>
        <fullName evidence="15">ATP synthase F(0) sector subunit b</fullName>
    </alternativeName>
    <alternativeName>
        <fullName evidence="15">ATPase subunit I</fullName>
    </alternativeName>
    <alternativeName>
        <fullName evidence="15">F-type ATPase subunit b</fullName>
        <shortName evidence="15">F-ATPase subunit b</shortName>
    </alternativeName>
</protein>
<dbReference type="OrthoDB" id="9805716at2"/>
<evidence type="ECO:0000256" key="6">
    <source>
        <dbReference type="ARBA" id="ARBA00022692"/>
    </source>
</evidence>
<keyword evidence="7 15" id="KW-0375">Hydrogen ion transport</keyword>
<feature type="region of interest" description="Disordered" evidence="18">
    <location>
        <begin position="184"/>
        <end position="203"/>
    </location>
</feature>
<evidence type="ECO:0000256" key="8">
    <source>
        <dbReference type="ARBA" id="ARBA00022989"/>
    </source>
</evidence>
<dbReference type="GO" id="GO:0046961">
    <property type="term" value="F:proton-transporting ATPase activity, rotational mechanism"/>
    <property type="evidence" value="ECO:0007669"/>
    <property type="project" value="TreeGrafter"/>
</dbReference>
<evidence type="ECO:0000256" key="15">
    <source>
        <dbReference type="HAMAP-Rule" id="MF_01398"/>
    </source>
</evidence>
<evidence type="ECO:0000256" key="1">
    <source>
        <dbReference type="ARBA" id="ARBA00004377"/>
    </source>
</evidence>